<keyword evidence="4 7" id="KW-0238">DNA-binding</keyword>
<accession>A0A0J6J3J6</accession>
<evidence type="ECO:0000256" key="5">
    <source>
        <dbReference type="ARBA" id="ARBA00023163"/>
    </source>
</evidence>
<dbReference type="AlphaFoldDB" id="A0A0J6J3J6"/>
<proteinExistence type="inferred from homology"/>
<keyword evidence="2" id="KW-0663">Pyridoxal phosphate</keyword>
<keyword evidence="5" id="KW-0804">Transcription</keyword>
<dbReference type="EMBL" id="FNUD01000002">
    <property type="protein sequence ID" value="SEE98187.1"/>
    <property type="molecule type" value="Genomic_DNA"/>
</dbReference>
<dbReference type="SMART" id="SM00345">
    <property type="entry name" value="HTH_GNTR"/>
    <property type="match status" value="1"/>
</dbReference>
<keyword evidence="3" id="KW-0805">Transcription regulation</keyword>
<dbReference type="Pfam" id="PF00155">
    <property type="entry name" value="Aminotran_1_2"/>
    <property type="match status" value="1"/>
</dbReference>
<evidence type="ECO:0000256" key="4">
    <source>
        <dbReference type="ARBA" id="ARBA00023125"/>
    </source>
</evidence>
<evidence type="ECO:0000313" key="8">
    <source>
        <dbReference type="Proteomes" id="UP000183613"/>
    </source>
</evidence>
<organism evidence="7 8">
    <name type="scientific">Pseudomonas deceptionensis</name>
    <dbReference type="NCBI Taxonomy" id="882211"/>
    <lineage>
        <taxon>Bacteria</taxon>
        <taxon>Pseudomonadati</taxon>
        <taxon>Pseudomonadota</taxon>
        <taxon>Gammaproteobacteria</taxon>
        <taxon>Pseudomonadales</taxon>
        <taxon>Pseudomonadaceae</taxon>
        <taxon>Pseudomonas</taxon>
    </lineage>
</organism>
<sequence>MHLPTVSFQPGISKVQQIVDALGQAIDQGLFGAGSKLPSARVMTQHWGVSKFTLIEALDRLRGQGRITSSQGLGYFVASKTPPARRAMGLDLLPQDLSSVLRRSLTGASGALRPGSGHLPESWLEPSAIRATVRQLSRSPALRLTGYGDPAGYVPLRLALQQKLLSQGLDVGIEQIITTANTVQALDMLLRLRVRPGDTVLLDMPCYFNFHANLALHGVHVVTLERTAQGLDLHALENLFIQHRPTLYLTTGLLHNPTGHSFTPSQAYGLLELAKRHECSIIEDDLYGDLHPEPPPRLVALAGLEQVTYLSGFSKTLSANLRVSFVVASPQMAAELTQMKLMCGGITSEMLEQVVCSMLNDGTYHKHRKRVVQGLLASGARVAGWLQGLGFTLSVPYVGGMFIWATLPAGLDAETLAQQALARGLVHAPGVLFGFDPELRRCMRFNVAHTDTPAVMAAVEALLANAA</sequence>
<dbReference type="InterPro" id="IPR051446">
    <property type="entry name" value="HTH_trans_reg/aminotransferase"/>
</dbReference>
<evidence type="ECO:0000259" key="6">
    <source>
        <dbReference type="PROSITE" id="PS50949"/>
    </source>
</evidence>
<keyword evidence="8" id="KW-1185">Reference proteome</keyword>
<dbReference type="CDD" id="cd07377">
    <property type="entry name" value="WHTH_GntR"/>
    <property type="match status" value="1"/>
</dbReference>
<dbReference type="GO" id="GO:0003700">
    <property type="term" value="F:DNA-binding transcription factor activity"/>
    <property type="evidence" value="ECO:0007669"/>
    <property type="project" value="InterPro"/>
</dbReference>
<dbReference type="InterPro" id="IPR004839">
    <property type="entry name" value="Aminotransferase_I/II_large"/>
</dbReference>
<name>A0A0J6J3J6_PSEDM</name>
<dbReference type="SUPFAM" id="SSF53383">
    <property type="entry name" value="PLP-dependent transferases"/>
    <property type="match status" value="1"/>
</dbReference>
<dbReference type="InterPro" id="IPR015424">
    <property type="entry name" value="PyrdxlP-dep_Trfase"/>
</dbReference>
<protein>
    <submittedName>
        <fullName evidence="7">DNA-binding transcriptional regulator, MocR family, contains an aminotransferase domain</fullName>
    </submittedName>
</protein>
<dbReference type="SUPFAM" id="SSF46785">
    <property type="entry name" value="Winged helix' DNA-binding domain"/>
    <property type="match status" value="1"/>
</dbReference>
<dbReference type="RefSeq" id="WP_048361773.1">
    <property type="nucleotide sequence ID" value="NZ_FNUD01000002.1"/>
</dbReference>
<feature type="domain" description="HTH gntR-type" evidence="6">
    <location>
        <begin position="12"/>
        <end position="80"/>
    </location>
</feature>
<dbReference type="PATRIC" id="fig|882211.3.peg.4185"/>
<keyword evidence="7" id="KW-0808">Transferase</keyword>
<keyword evidence="7" id="KW-0032">Aminotransferase</keyword>
<dbReference type="Gene3D" id="1.10.10.10">
    <property type="entry name" value="Winged helix-like DNA-binding domain superfamily/Winged helix DNA-binding domain"/>
    <property type="match status" value="1"/>
</dbReference>
<dbReference type="InterPro" id="IPR015422">
    <property type="entry name" value="PyrdxlP-dep_Trfase_small"/>
</dbReference>
<gene>
    <name evidence="7" type="ORF">SAMN04489800_3316</name>
</gene>
<dbReference type="Pfam" id="PF00392">
    <property type="entry name" value="GntR"/>
    <property type="match status" value="1"/>
</dbReference>
<dbReference type="InterPro" id="IPR036390">
    <property type="entry name" value="WH_DNA-bd_sf"/>
</dbReference>
<dbReference type="GO" id="GO:0003677">
    <property type="term" value="F:DNA binding"/>
    <property type="evidence" value="ECO:0007669"/>
    <property type="project" value="UniProtKB-KW"/>
</dbReference>
<dbReference type="Gene3D" id="3.40.640.10">
    <property type="entry name" value="Type I PLP-dependent aspartate aminotransferase-like (Major domain)"/>
    <property type="match status" value="1"/>
</dbReference>
<evidence type="ECO:0000256" key="3">
    <source>
        <dbReference type="ARBA" id="ARBA00023015"/>
    </source>
</evidence>
<dbReference type="OrthoDB" id="9802328at2"/>
<dbReference type="GO" id="GO:0008483">
    <property type="term" value="F:transaminase activity"/>
    <property type="evidence" value="ECO:0007669"/>
    <property type="project" value="UniProtKB-KW"/>
</dbReference>
<dbReference type="CDD" id="cd00609">
    <property type="entry name" value="AAT_like"/>
    <property type="match status" value="1"/>
</dbReference>
<dbReference type="Gene3D" id="3.90.1150.10">
    <property type="entry name" value="Aspartate Aminotransferase, domain 1"/>
    <property type="match status" value="1"/>
</dbReference>
<dbReference type="GO" id="GO:0030170">
    <property type="term" value="F:pyridoxal phosphate binding"/>
    <property type="evidence" value="ECO:0007669"/>
    <property type="project" value="InterPro"/>
</dbReference>
<dbReference type="PANTHER" id="PTHR46577">
    <property type="entry name" value="HTH-TYPE TRANSCRIPTIONAL REGULATORY PROTEIN GABR"/>
    <property type="match status" value="1"/>
</dbReference>
<reference evidence="7" key="1">
    <citation type="submission" date="2016-10" db="EMBL/GenBank/DDBJ databases">
        <authorList>
            <person name="Varghese N."/>
            <person name="Submissions S."/>
        </authorList>
    </citation>
    <scope>NUCLEOTIDE SEQUENCE [LARGE SCALE GENOMIC DNA]</scope>
    <source>
        <strain evidence="7">LMG 25555</strain>
    </source>
</reference>
<dbReference type="PROSITE" id="PS50949">
    <property type="entry name" value="HTH_GNTR"/>
    <property type="match status" value="1"/>
</dbReference>
<evidence type="ECO:0000313" key="7">
    <source>
        <dbReference type="EMBL" id="SEE98187.1"/>
    </source>
</evidence>
<dbReference type="Proteomes" id="UP000183613">
    <property type="component" value="Unassembled WGS sequence"/>
</dbReference>
<dbReference type="InterPro" id="IPR036388">
    <property type="entry name" value="WH-like_DNA-bd_sf"/>
</dbReference>
<evidence type="ECO:0000256" key="1">
    <source>
        <dbReference type="ARBA" id="ARBA00005384"/>
    </source>
</evidence>
<dbReference type="PANTHER" id="PTHR46577:SF2">
    <property type="entry name" value="TRANSCRIPTIONAL REGULATORY PROTEIN"/>
    <property type="match status" value="1"/>
</dbReference>
<dbReference type="InterPro" id="IPR000524">
    <property type="entry name" value="Tscrpt_reg_HTH_GntR"/>
</dbReference>
<dbReference type="InterPro" id="IPR015421">
    <property type="entry name" value="PyrdxlP-dep_Trfase_major"/>
</dbReference>
<evidence type="ECO:0000256" key="2">
    <source>
        <dbReference type="ARBA" id="ARBA00022898"/>
    </source>
</evidence>
<comment type="caution">
    <text evidence="7">The sequence shown here is derived from an EMBL/GenBank/DDBJ whole genome shotgun (WGS) entry which is preliminary data.</text>
</comment>
<comment type="similarity">
    <text evidence="1">In the C-terminal section; belongs to the class-I pyridoxal-phosphate-dependent aminotransferase family.</text>
</comment>